<protein>
    <recommendedName>
        <fullName evidence="1">NTP pyrophosphohydrolase MazG-like domain-containing protein</fullName>
    </recommendedName>
</protein>
<dbReference type="CDD" id="cd11541">
    <property type="entry name" value="NTP-PPase_u4"/>
    <property type="match status" value="1"/>
</dbReference>
<proteinExistence type="predicted"/>
<dbReference type="Gene3D" id="1.10.287.1080">
    <property type="entry name" value="MazG-like"/>
    <property type="match status" value="1"/>
</dbReference>
<gene>
    <name evidence="2" type="ORF">LCGC14_1744200</name>
</gene>
<accession>A0A0F9H5Q5</accession>
<dbReference type="InterPro" id="IPR004518">
    <property type="entry name" value="MazG-like_dom"/>
</dbReference>
<dbReference type="AlphaFoldDB" id="A0A0F9H5Q5"/>
<organism evidence="2">
    <name type="scientific">marine sediment metagenome</name>
    <dbReference type="NCBI Taxonomy" id="412755"/>
    <lineage>
        <taxon>unclassified sequences</taxon>
        <taxon>metagenomes</taxon>
        <taxon>ecological metagenomes</taxon>
    </lineage>
</organism>
<dbReference type="EMBL" id="LAZR01015999">
    <property type="protein sequence ID" value="KKM06414.1"/>
    <property type="molecule type" value="Genomic_DNA"/>
</dbReference>
<comment type="caution">
    <text evidence="2">The sequence shown here is derived from an EMBL/GenBank/DDBJ whole genome shotgun (WGS) entry which is preliminary data.</text>
</comment>
<evidence type="ECO:0000259" key="1">
    <source>
        <dbReference type="Pfam" id="PF03819"/>
    </source>
</evidence>
<dbReference type="SUPFAM" id="SSF101386">
    <property type="entry name" value="all-alpha NTP pyrophosphatases"/>
    <property type="match status" value="1"/>
</dbReference>
<sequence>MNFKDFETCTDRTWFLTGRESKINAALGVGGEAGEVVDMVKKELYHDKPVDPDEMMLEVGDVLFYLARIARDYGFTLEEAAEAVNRKLLKRRPDGHLPKTQPVSCQPGYADVRILEDSDE</sequence>
<name>A0A0F9H5Q5_9ZZZZ</name>
<evidence type="ECO:0000313" key="2">
    <source>
        <dbReference type="EMBL" id="KKM06414.1"/>
    </source>
</evidence>
<dbReference type="InterPro" id="IPR011379">
    <property type="entry name" value="MazG-related_GP37"/>
</dbReference>
<dbReference type="PIRSF" id="PIRSF006639">
    <property type="entry name" value="UCP006639_pph"/>
    <property type="match status" value="1"/>
</dbReference>
<dbReference type="Pfam" id="PF03819">
    <property type="entry name" value="MazG"/>
    <property type="match status" value="1"/>
</dbReference>
<feature type="domain" description="NTP pyrophosphohydrolase MazG-like" evidence="1">
    <location>
        <begin position="29"/>
        <end position="94"/>
    </location>
</feature>
<reference evidence="2" key="1">
    <citation type="journal article" date="2015" name="Nature">
        <title>Complex archaea that bridge the gap between prokaryotes and eukaryotes.</title>
        <authorList>
            <person name="Spang A."/>
            <person name="Saw J.H."/>
            <person name="Jorgensen S.L."/>
            <person name="Zaremba-Niedzwiedzka K."/>
            <person name="Martijn J."/>
            <person name="Lind A.E."/>
            <person name="van Eijk R."/>
            <person name="Schleper C."/>
            <person name="Guy L."/>
            <person name="Ettema T.J."/>
        </authorList>
    </citation>
    <scope>NUCLEOTIDE SEQUENCE</scope>
</reference>